<dbReference type="RefSeq" id="WP_173122054.1">
    <property type="nucleotide sequence ID" value="NZ_JABRWJ010000002.1"/>
</dbReference>
<proteinExistence type="inferred from homology"/>
<dbReference type="Pfam" id="PF13657">
    <property type="entry name" value="Couple_hipA"/>
    <property type="match status" value="1"/>
</dbReference>
<dbReference type="PANTHER" id="PTHR37419">
    <property type="entry name" value="SERINE/THREONINE-PROTEIN KINASE TOXIN HIPA"/>
    <property type="match status" value="1"/>
</dbReference>
<comment type="similarity">
    <text evidence="1">Belongs to the HipA Ser/Thr kinase family.</text>
</comment>
<reference evidence="6 7" key="1">
    <citation type="submission" date="2020-05" db="EMBL/GenBank/DDBJ databases">
        <title>Aquincola sp. isolate from soil.</title>
        <authorList>
            <person name="Han J."/>
            <person name="Kim D.-U."/>
        </authorList>
    </citation>
    <scope>NUCLEOTIDE SEQUENCE [LARGE SCALE GENOMIC DNA]</scope>
    <source>
        <strain evidence="6 7">S2</strain>
    </source>
</reference>
<dbReference type="PANTHER" id="PTHR37419:SF1">
    <property type="entry name" value="SERINE_THREONINE-PROTEIN KINASE TOXIN HIPA"/>
    <property type="match status" value="1"/>
</dbReference>
<keyword evidence="3" id="KW-0418">Kinase</keyword>
<name>A0ABX2EEC3_9BURK</name>
<keyword evidence="2" id="KW-0808">Transferase</keyword>
<organism evidence="6 7">
    <name type="scientific">Pseudaquabacterium terrae</name>
    <dbReference type="NCBI Taxonomy" id="2732868"/>
    <lineage>
        <taxon>Bacteria</taxon>
        <taxon>Pseudomonadati</taxon>
        <taxon>Pseudomonadota</taxon>
        <taxon>Betaproteobacteria</taxon>
        <taxon>Burkholderiales</taxon>
        <taxon>Sphaerotilaceae</taxon>
        <taxon>Pseudaquabacterium</taxon>
    </lineage>
</organism>
<comment type="caution">
    <text evidence="6">The sequence shown here is derived from an EMBL/GenBank/DDBJ whole genome shotgun (WGS) entry which is preliminary data.</text>
</comment>
<dbReference type="InterPro" id="IPR012893">
    <property type="entry name" value="HipA-like_C"/>
</dbReference>
<keyword evidence="7" id="KW-1185">Reference proteome</keyword>
<sequence>MADELFLFNDGKRVGTLEDGPRGWRLSYAADWLNDPEAFPLSPHLALRASPYDDAAEDGLVEKYFDNLLPEGDARRRLEHRLDASAGDTFDLLRRFGRETAGAITVSADPHALPQDERYRPLPAAELLTRIRRMRVEGGSLLEASRMSLAGAQDKLAVRTTPAADITPIAELLEPVDQAPTTHILKPEPPRERRLKHVAVNEFFCMSLAHALVGAPKPFLLHSADGHEPGGEREWAYAVTRFDRREAAGHVRRLHQIDFLQLRNEWATTAAKYEKSGGAKMALMFSLAARYATAPAAALSALLNLRVMNFLMCNADAHWKNHSLLWNRGRWDVSPPYDMMCTTAYGWLDAAPALMIGGCEDETRITPEHFTAFHETCLAPHRVRIQALRLALRNLGKAIARDAPAQFERLAPRVGDANAAFLRDEVLPRVLARAAQAAEMAGRI</sequence>
<dbReference type="Proteomes" id="UP000737171">
    <property type="component" value="Unassembled WGS sequence"/>
</dbReference>
<dbReference type="NCBIfam" id="TIGR03071">
    <property type="entry name" value="couple_hipA"/>
    <property type="match status" value="1"/>
</dbReference>
<evidence type="ECO:0000259" key="4">
    <source>
        <dbReference type="Pfam" id="PF07804"/>
    </source>
</evidence>
<gene>
    <name evidence="6" type="ORF">HLB44_08195</name>
</gene>
<dbReference type="InterPro" id="IPR052028">
    <property type="entry name" value="HipA_Ser/Thr_kinase"/>
</dbReference>
<evidence type="ECO:0000256" key="1">
    <source>
        <dbReference type="ARBA" id="ARBA00010164"/>
    </source>
</evidence>
<accession>A0ABX2EEC3</accession>
<protein>
    <submittedName>
        <fullName evidence="6">HipA domain-containing protein</fullName>
    </submittedName>
</protein>
<feature type="domain" description="HipA N-terminal subdomain 1" evidence="5">
    <location>
        <begin position="10"/>
        <end position="106"/>
    </location>
</feature>
<evidence type="ECO:0000313" key="6">
    <source>
        <dbReference type="EMBL" id="NRF66961.1"/>
    </source>
</evidence>
<evidence type="ECO:0000256" key="3">
    <source>
        <dbReference type="ARBA" id="ARBA00022777"/>
    </source>
</evidence>
<feature type="domain" description="HipA-like C-terminal" evidence="4">
    <location>
        <begin position="147"/>
        <end position="379"/>
    </location>
</feature>
<evidence type="ECO:0000259" key="5">
    <source>
        <dbReference type="Pfam" id="PF13657"/>
    </source>
</evidence>
<dbReference type="Pfam" id="PF07804">
    <property type="entry name" value="HipA_C"/>
    <property type="match status" value="1"/>
</dbReference>
<dbReference type="EMBL" id="JABRWJ010000002">
    <property type="protein sequence ID" value="NRF66961.1"/>
    <property type="molecule type" value="Genomic_DNA"/>
</dbReference>
<dbReference type="InterPro" id="IPR017508">
    <property type="entry name" value="HipA_N1"/>
</dbReference>
<evidence type="ECO:0000256" key="2">
    <source>
        <dbReference type="ARBA" id="ARBA00022679"/>
    </source>
</evidence>
<evidence type="ECO:0000313" key="7">
    <source>
        <dbReference type="Proteomes" id="UP000737171"/>
    </source>
</evidence>